<dbReference type="AlphaFoldDB" id="A0A6H1P6J6"/>
<dbReference type="Proteomes" id="UP000501868">
    <property type="component" value="Chromosome"/>
</dbReference>
<gene>
    <name evidence="1" type="ORF">HFZ78_21910</name>
</gene>
<evidence type="ECO:0000313" key="1">
    <source>
        <dbReference type="EMBL" id="QIZ09027.1"/>
    </source>
</evidence>
<sequence length="235" mass="26278">MKQQRIGLVGIGKLGTALMTHWDKKSIPIGVYHPVEIKAKNYLHLFQNGYHLTESEIGKVDILILALPATEIIPFISSLKLQSNAQHKPSIINMATNLATNELTIKFPSLEVHGMKYMGHSRDLLERANGLFITQSVLPPKIKELFEEIGRVKIDRESCLTEVNKLATYFALKTAINIETEFEDRGLSPEYLKRALTSLAPEVIRSYSEGSLGHFAKEIVKEIKAEKSSDGPTSH</sequence>
<dbReference type="SUPFAM" id="SSF51735">
    <property type="entry name" value="NAD(P)-binding Rossmann-fold domains"/>
    <property type="match status" value="1"/>
</dbReference>
<reference evidence="1 2" key="2">
    <citation type="submission" date="2020-04" db="EMBL/GenBank/DDBJ databases">
        <authorList>
            <person name="Fomenkov A."/>
            <person name="Anton B.P."/>
            <person name="Roberts R.J."/>
        </authorList>
    </citation>
    <scope>NUCLEOTIDE SEQUENCE [LARGE SCALE GENOMIC DNA]</scope>
    <source>
        <strain evidence="1 2">S2</strain>
    </source>
</reference>
<proteinExistence type="predicted"/>
<reference evidence="1 2" key="1">
    <citation type="submission" date="2020-04" db="EMBL/GenBank/DDBJ databases">
        <title>Genome-Wide Identification of 5-Methylcytosine Sites in Bacterial Genomes By High-Throughput Sequencing of MspJI Restriction Fragments.</title>
        <authorList>
            <person name="Wu V."/>
        </authorList>
    </citation>
    <scope>NUCLEOTIDE SEQUENCE [LARGE SCALE GENOMIC DNA]</scope>
    <source>
        <strain evidence="1 2">S2</strain>
    </source>
</reference>
<name>A0A6H1P6J6_PRIMG</name>
<dbReference type="Gene3D" id="3.40.50.720">
    <property type="entry name" value="NAD(P)-binding Rossmann-like Domain"/>
    <property type="match status" value="1"/>
</dbReference>
<evidence type="ECO:0008006" key="3">
    <source>
        <dbReference type="Google" id="ProtNLM"/>
    </source>
</evidence>
<dbReference type="InterPro" id="IPR036291">
    <property type="entry name" value="NAD(P)-bd_dom_sf"/>
</dbReference>
<dbReference type="EMBL" id="CP051128">
    <property type="protein sequence ID" value="QIZ09027.1"/>
    <property type="molecule type" value="Genomic_DNA"/>
</dbReference>
<organism evidence="1 2">
    <name type="scientific">Priestia megaterium</name>
    <name type="common">Bacillus megaterium</name>
    <dbReference type="NCBI Taxonomy" id="1404"/>
    <lineage>
        <taxon>Bacteria</taxon>
        <taxon>Bacillati</taxon>
        <taxon>Bacillota</taxon>
        <taxon>Bacilli</taxon>
        <taxon>Bacillales</taxon>
        <taxon>Bacillaceae</taxon>
        <taxon>Priestia</taxon>
    </lineage>
</organism>
<accession>A0A6H1P6J6</accession>
<evidence type="ECO:0000313" key="2">
    <source>
        <dbReference type="Proteomes" id="UP000501868"/>
    </source>
</evidence>
<protein>
    <recommendedName>
        <fullName evidence="3">Pyrroline-5-carboxylate reductase catalytic N-terminal domain-containing protein</fullName>
    </recommendedName>
</protein>